<evidence type="ECO:0008006" key="4">
    <source>
        <dbReference type="Google" id="ProtNLM"/>
    </source>
</evidence>
<feature type="compositionally biased region" description="Low complexity" evidence="1">
    <location>
        <begin position="111"/>
        <end position="128"/>
    </location>
</feature>
<feature type="compositionally biased region" description="Acidic residues" evidence="1">
    <location>
        <begin position="237"/>
        <end position="246"/>
    </location>
</feature>
<gene>
    <name evidence="2" type="ORF">PPROV_000610600</name>
</gene>
<accession>A0A830HL33</accession>
<organism evidence="2 3">
    <name type="scientific">Pycnococcus provasolii</name>
    <dbReference type="NCBI Taxonomy" id="41880"/>
    <lineage>
        <taxon>Eukaryota</taxon>
        <taxon>Viridiplantae</taxon>
        <taxon>Chlorophyta</taxon>
        <taxon>Pseudoscourfieldiophyceae</taxon>
        <taxon>Pseudoscourfieldiales</taxon>
        <taxon>Pycnococcaceae</taxon>
        <taxon>Pycnococcus</taxon>
    </lineage>
</organism>
<feature type="region of interest" description="Disordered" evidence="1">
    <location>
        <begin position="736"/>
        <end position="778"/>
    </location>
</feature>
<feature type="compositionally biased region" description="Acidic residues" evidence="1">
    <location>
        <begin position="168"/>
        <end position="190"/>
    </location>
</feature>
<dbReference type="Proteomes" id="UP000660262">
    <property type="component" value="Unassembled WGS sequence"/>
</dbReference>
<reference evidence="2" key="1">
    <citation type="submission" date="2020-10" db="EMBL/GenBank/DDBJ databases">
        <title>Unveiling of a novel bifunctional photoreceptor, Dualchrome1, isolated from a cosmopolitan green alga.</title>
        <authorList>
            <person name="Suzuki S."/>
            <person name="Kawachi M."/>
        </authorList>
    </citation>
    <scope>NUCLEOTIDE SEQUENCE</scope>
    <source>
        <strain evidence="2">NIES 2893</strain>
    </source>
</reference>
<feature type="region of interest" description="Disordered" evidence="1">
    <location>
        <begin position="903"/>
        <end position="940"/>
    </location>
</feature>
<feature type="compositionally biased region" description="Low complexity" evidence="1">
    <location>
        <begin position="194"/>
        <end position="211"/>
    </location>
</feature>
<keyword evidence="3" id="KW-1185">Reference proteome</keyword>
<evidence type="ECO:0000313" key="2">
    <source>
        <dbReference type="EMBL" id="GHP07365.1"/>
    </source>
</evidence>
<name>A0A830HL33_9CHLO</name>
<dbReference type="SUPFAM" id="SSF52540">
    <property type="entry name" value="P-loop containing nucleoside triphosphate hydrolases"/>
    <property type="match status" value="1"/>
</dbReference>
<feature type="compositionally biased region" description="Basic and acidic residues" evidence="1">
    <location>
        <begin position="532"/>
        <end position="543"/>
    </location>
</feature>
<dbReference type="PANTHER" id="PTHR46434:SF1">
    <property type="entry name" value="GENETIC INTERACTOR OF PROHIBITINS 3, MITOCHONDRIAL"/>
    <property type="match status" value="1"/>
</dbReference>
<comment type="caution">
    <text evidence="2">The sequence shown here is derived from an EMBL/GenBank/DDBJ whole genome shotgun (WGS) entry which is preliminary data.</text>
</comment>
<dbReference type="AlphaFoldDB" id="A0A830HL33"/>
<dbReference type="OrthoDB" id="1696305at2759"/>
<dbReference type="Gene3D" id="3.40.50.300">
    <property type="entry name" value="P-loop containing nucleotide triphosphate hydrolases"/>
    <property type="match status" value="1"/>
</dbReference>
<dbReference type="InterPro" id="IPR027417">
    <property type="entry name" value="P-loop_NTPase"/>
</dbReference>
<dbReference type="InterPro" id="IPR050896">
    <property type="entry name" value="Mito_lipid_metab_GTPase"/>
</dbReference>
<dbReference type="GO" id="GO:0005739">
    <property type="term" value="C:mitochondrion"/>
    <property type="evidence" value="ECO:0007669"/>
    <property type="project" value="TreeGrafter"/>
</dbReference>
<evidence type="ECO:0000313" key="3">
    <source>
        <dbReference type="Proteomes" id="UP000660262"/>
    </source>
</evidence>
<sequence length="940" mass="103067">MARVHFNVHASQTSSWKFITKTHGPYGLPLYAPFGRSSRPLCPSYMTHPMVLHNNTSFPLARGFDGGFRKGGTSCFALATTSLPTKHSCISAKSSFSSLSLSRSNFGGRLSPCRANSSSTSPSKNNSSSKKKSSSPPKEKCPGCGVFLQSDNPNAPGFYVVPKLLRDNEDDDDDDGDSFSAFLEEEEGDDTTGPSSSSSSKVPSLDDPSSLIPGSQEEGWVTVNLDAGIGIAGEDVPPPEENEALSEEERAEALRAAMNASADLEDDFDWLEEGDDDGDELMQLLENSENLDALERQLTSMVEPSARPRDSSSRSRKEMLQKFDVQPTVVCARCYSLVHHRTVKNADAESILPSFDVTKEIVRRMIHMPERRPCVLVVLDATDIDGSLPRKCLRDIYRMWSSNYAVDGGGGDNSEVYRRYPPTLAVAVHKWDLMPTALTSGRMLDFVRSRLEDAGVPVKPSIIKLTSAYTMEGVDSLLASIDEKVGKGPSQLWVVGMQNAGKSSLLNACKSRRFKRKQFAAHKDASLAQQRKQPEAKERHPRPEEVALAAALESENNADGMVEFVDGDFYDGEEETSAEVDSAAARMTGRELAQIDAVAKMMQSPMAGGLTASYVAGTTLGAIPAHGVLPRQTWRVFDTPGVEAEGSPSRYLMPDEYRLLQTTNRLRPRSWLLKEGACLTLGGGLCMVHVKRLPENVSKDGSLRDAHVVLTLWAVRPLACHVGKFDETYSEFRERHLGTPNMSPPVLARDDNPRPSDANDGNANKKKRAKAHANVPQLASQIPRSQRLAQLPDFVSRGTVKLFEGEGGSRSRVDFYDRENLAASHDLSVFGVGWISVARASYGDGDVELDVYGYEGQGFSWRPMSLMPGISPVYEQAGFTMSQGTIEKTRLGTKVKGGVYVGKQNRRKSRKERYKTSGSSKKGGGNTRGRRHDYDDRDDY</sequence>
<proteinExistence type="predicted"/>
<feature type="region of interest" description="Disordered" evidence="1">
    <location>
        <begin position="230"/>
        <end position="249"/>
    </location>
</feature>
<dbReference type="EMBL" id="BNJQ01000016">
    <property type="protein sequence ID" value="GHP07365.1"/>
    <property type="molecule type" value="Genomic_DNA"/>
</dbReference>
<feature type="region of interest" description="Disordered" evidence="1">
    <location>
        <begin position="521"/>
        <end position="543"/>
    </location>
</feature>
<protein>
    <recommendedName>
        <fullName evidence="4">G domain-containing protein</fullName>
    </recommendedName>
</protein>
<feature type="region of interest" description="Disordered" evidence="1">
    <location>
        <begin position="111"/>
        <end position="147"/>
    </location>
</feature>
<dbReference type="PANTHER" id="PTHR46434">
    <property type="entry name" value="GENETIC INTERACTOR OF PROHIBITINS 3, MITOCHONDRIAL"/>
    <property type="match status" value="1"/>
</dbReference>
<feature type="compositionally biased region" description="Basic residues" evidence="1">
    <location>
        <begin position="904"/>
        <end position="913"/>
    </location>
</feature>
<evidence type="ECO:0000256" key="1">
    <source>
        <dbReference type="SAM" id="MobiDB-lite"/>
    </source>
</evidence>
<feature type="region of interest" description="Disordered" evidence="1">
    <location>
        <begin position="166"/>
        <end position="218"/>
    </location>
</feature>